<organism evidence="1 2">
    <name type="scientific">Thelohanellus kitauei</name>
    <name type="common">Myxosporean</name>
    <dbReference type="NCBI Taxonomy" id="669202"/>
    <lineage>
        <taxon>Eukaryota</taxon>
        <taxon>Metazoa</taxon>
        <taxon>Cnidaria</taxon>
        <taxon>Myxozoa</taxon>
        <taxon>Myxosporea</taxon>
        <taxon>Bivalvulida</taxon>
        <taxon>Platysporina</taxon>
        <taxon>Myxobolidae</taxon>
        <taxon>Thelohanellus</taxon>
    </lineage>
</organism>
<comment type="caution">
    <text evidence="1">The sequence shown here is derived from an EMBL/GenBank/DDBJ whole genome shotgun (WGS) entry which is preliminary data.</text>
</comment>
<dbReference type="Proteomes" id="UP000031668">
    <property type="component" value="Unassembled WGS sequence"/>
</dbReference>
<dbReference type="AlphaFoldDB" id="A0A0C2JGR9"/>
<accession>A0A0C2JGR9</accession>
<evidence type="ECO:0000313" key="2">
    <source>
        <dbReference type="Proteomes" id="UP000031668"/>
    </source>
</evidence>
<keyword evidence="2" id="KW-1185">Reference proteome</keyword>
<gene>
    <name evidence="1" type="ORF">RF11_06916</name>
</gene>
<sequence>MRLDIIPFYSCKFADLTSKTFPVSGLAETSRNIEDAAEFISWSILLILAEKKQNTNESTLGGDHTTPGLFRNGFKVQMQKTTILKFLDSKYIMYHSTYLRRFSPNMAPQLQIDWDAISSMEWIRKRQLTIGVKVLFALWTESSDIVNLPVFLRLEIPRAAA</sequence>
<dbReference type="EMBL" id="JWZT01002856">
    <property type="protein sequence ID" value="KII68478.1"/>
    <property type="molecule type" value="Genomic_DNA"/>
</dbReference>
<proteinExistence type="predicted"/>
<reference evidence="1 2" key="1">
    <citation type="journal article" date="2014" name="Genome Biol. Evol.">
        <title>The genome of the myxosporean Thelohanellus kitauei shows adaptations to nutrient acquisition within its fish host.</title>
        <authorList>
            <person name="Yang Y."/>
            <person name="Xiong J."/>
            <person name="Zhou Z."/>
            <person name="Huo F."/>
            <person name="Miao W."/>
            <person name="Ran C."/>
            <person name="Liu Y."/>
            <person name="Zhang J."/>
            <person name="Feng J."/>
            <person name="Wang M."/>
            <person name="Wang M."/>
            <person name="Wang L."/>
            <person name="Yao B."/>
        </authorList>
    </citation>
    <scope>NUCLEOTIDE SEQUENCE [LARGE SCALE GENOMIC DNA]</scope>
    <source>
        <strain evidence="1">Wuqing</strain>
    </source>
</reference>
<protein>
    <submittedName>
        <fullName evidence="1">Uncharacterized protein</fullName>
    </submittedName>
</protein>
<evidence type="ECO:0000313" key="1">
    <source>
        <dbReference type="EMBL" id="KII68478.1"/>
    </source>
</evidence>
<name>A0A0C2JGR9_THEKT</name>